<dbReference type="EMBL" id="JACHWU010000001">
    <property type="protein sequence ID" value="MBB3049939.1"/>
    <property type="molecule type" value="Genomic_DNA"/>
</dbReference>
<gene>
    <name evidence="2" type="ORF">FHS23_000934</name>
</gene>
<feature type="transmembrane region" description="Helical" evidence="1">
    <location>
        <begin position="57"/>
        <end position="76"/>
    </location>
</feature>
<evidence type="ECO:0000313" key="3">
    <source>
        <dbReference type="Proteomes" id="UP000550714"/>
    </source>
</evidence>
<dbReference type="Proteomes" id="UP000550714">
    <property type="component" value="Unassembled WGS sequence"/>
</dbReference>
<proteinExistence type="predicted"/>
<feature type="transmembrane region" description="Helical" evidence="1">
    <location>
        <begin position="12"/>
        <end position="31"/>
    </location>
</feature>
<protein>
    <recommendedName>
        <fullName evidence="4">DUF1772 domain-containing protein</fullName>
    </recommendedName>
</protein>
<reference evidence="2 3" key="1">
    <citation type="submission" date="2020-08" db="EMBL/GenBank/DDBJ databases">
        <title>Genomic Encyclopedia of Type Strains, Phase III (KMG-III): the genomes of soil and plant-associated and newly described type strains.</title>
        <authorList>
            <person name="Whitman W."/>
        </authorList>
    </citation>
    <scope>NUCLEOTIDE SEQUENCE [LARGE SCALE GENOMIC DNA]</scope>
    <source>
        <strain evidence="2 3">CECT 8577</strain>
    </source>
</reference>
<organism evidence="2 3">
    <name type="scientific">Prauserella isguenensis</name>
    <dbReference type="NCBI Taxonomy" id="1470180"/>
    <lineage>
        <taxon>Bacteria</taxon>
        <taxon>Bacillati</taxon>
        <taxon>Actinomycetota</taxon>
        <taxon>Actinomycetes</taxon>
        <taxon>Pseudonocardiales</taxon>
        <taxon>Pseudonocardiaceae</taxon>
        <taxon>Prauserella</taxon>
    </lineage>
</organism>
<feature type="transmembrane region" description="Helical" evidence="1">
    <location>
        <begin position="137"/>
        <end position="155"/>
    </location>
</feature>
<sequence>MSRLRFCVSAAYVWLAMVAFGGIAVETIVIYPNVFHDVPRSLTEASSFFDVTGPADFFPPMGAATLIAAVVTLLLVRKVQPANWWFTASFTSLSLGEFLFSMLYFWPRNETMFDEGTAVHSAELLTQTAVEFEVGHWFRLGMSTVTATLAFVGLLRLHRYASVQTPERITAGARS</sequence>
<keyword evidence="1" id="KW-1133">Transmembrane helix</keyword>
<evidence type="ECO:0000256" key="1">
    <source>
        <dbReference type="SAM" id="Phobius"/>
    </source>
</evidence>
<evidence type="ECO:0000313" key="2">
    <source>
        <dbReference type="EMBL" id="MBB3049939.1"/>
    </source>
</evidence>
<keyword evidence="1" id="KW-0472">Membrane</keyword>
<name>A0A839RZD6_9PSEU</name>
<accession>A0A839RZD6</accession>
<feature type="transmembrane region" description="Helical" evidence="1">
    <location>
        <begin position="83"/>
        <end position="106"/>
    </location>
</feature>
<dbReference type="RefSeq" id="WP_343053639.1">
    <property type="nucleotide sequence ID" value="NZ_JACHWU010000001.1"/>
</dbReference>
<evidence type="ECO:0008006" key="4">
    <source>
        <dbReference type="Google" id="ProtNLM"/>
    </source>
</evidence>
<comment type="caution">
    <text evidence="2">The sequence shown here is derived from an EMBL/GenBank/DDBJ whole genome shotgun (WGS) entry which is preliminary data.</text>
</comment>
<dbReference type="AlphaFoldDB" id="A0A839RZD6"/>
<keyword evidence="3" id="KW-1185">Reference proteome</keyword>
<keyword evidence="1" id="KW-0812">Transmembrane</keyword>